<dbReference type="NCBIfam" id="NF041528">
    <property type="entry name" value="strep_LAETG"/>
    <property type="match status" value="1"/>
</dbReference>
<dbReference type="AlphaFoldDB" id="A0A4U0SH06"/>
<name>A0A4U0SH06_9ACTN</name>
<feature type="region of interest" description="Disordered" evidence="1">
    <location>
        <begin position="197"/>
        <end position="270"/>
    </location>
</feature>
<evidence type="ECO:0000256" key="1">
    <source>
        <dbReference type="SAM" id="MobiDB-lite"/>
    </source>
</evidence>
<dbReference type="NCBIfam" id="TIGR01167">
    <property type="entry name" value="LPXTG_anchor"/>
    <property type="match status" value="1"/>
</dbReference>
<evidence type="ECO:0000313" key="4">
    <source>
        <dbReference type="Proteomes" id="UP000305778"/>
    </source>
</evidence>
<feature type="compositionally biased region" description="Low complexity" evidence="1">
    <location>
        <begin position="203"/>
        <end position="263"/>
    </location>
</feature>
<reference evidence="3 4" key="1">
    <citation type="submission" date="2019-04" db="EMBL/GenBank/DDBJ databases">
        <title>Streptomyces oryziradicis sp. nov., a novel actinomycete isolated from rhizosphere soil of rice (Oryza sativa L.).</title>
        <authorList>
            <person name="Li C."/>
        </authorList>
    </citation>
    <scope>NUCLEOTIDE SEQUENCE [LARGE SCALE GENOMIC DNA]</scope>
    <source>
        <strain evidence="3 4">NEAU-C40</strain>
    </source>
</reference>
<proteinExistence type="predicted"/>
<comment type="caution">
    <text evidence="3">The sequence shown here is derived from an EMBL/GenBank/DDBJ whole genome shotgun (WGS) entry which is preliminary data.</text>
</comment>
<evidence type="ECO:0000313" key="3">
    <source>
        <dbReference type="EMBL" id="TKA08930.1"/>
    </source>
</evidence>
<evidence type="ECO:0000256" key="2">
    <source>
        <dbReference type="SAM" id="Phobius"/>
    </source>
</evidence>
<organism evidence="3 4">
    <name type="scientific">Actinacidiphila oryziradicis</name>
    <dbReference type="NCBI Taxonomy" id="2571141"/>
    <lineage>
        <taxon>Bacteria</taxon>
        <taxon>Bacillati</taxon>
        <taxon>Actinomycetota</taxon>
        <taxon>Actinomycetes</taxon>
        <taxon>Kitasatosporales</taxon>
        <taxon>Streptomycetaceae</taxon>
        <taxon>Actinacidiphila</taxon>
    </lineage>
</organism>
<gene>
    <name evidence="3" type="ORF">FCI23_25460</name>
</gene>
<protein>
    <submittedName>
        <fullName evidence="3">LPXTG cell wall anchor domain-containing protein</fullName>
    </submittedName>
</protein>
<feature type="region of interest" description="Disordered" evidence="1">
    <location>
        <begin position="34"/>
        <end position="57"/>
    </location>
</feature>
<keyword evidence="2" id="KW-0472">Membrane</keyword>
<keyword evidence="4" id="KW-1185">Reference proteome</keyword>
<keyword evidence="2" id="KW-1133">Transmembrane helix</keyword>
<sequence>MPFTGKGGRPAAPRPGPRIARLGTACPYRDVSPSAVTTHQGGYKPGNGPGPANPASTADQCEFSLDGNSWASYVKVDDLTLKPGADGKVHVQVRVAKDAANCTASLASYRTHGAIFATSGKQVFHDWDTVSVKSGGTDTLDVSVPDVGCFAQVDLYKGSIKYDGGTGAGHGPLPEGPNGAVIKDKLITSWNGGSKDCTAQVVPSSPATTPPAAGSAAPSTPAATAPESSTPNTPSAAATPSSTPSASDSASASAAPTAAPSASGGDLAETGSSGMGMTAAGAAVLLVAGGGVLFAVRRRKAPGQH</sequence>
<accession>A0A4U0SH06</accession>
<feature type="transmembrane region" description="Helical" evidence="2">
    <location>
        <begin position="275"/>
        <end position="296"/>
    </location>
</feature>
<dbReference type="OrthoDB" id="3873432at2"/>
<keyword evidence="2" id="KW-0812">Transmembrane</keyword>
<dbReference type="EMBL" id="SUMC01000026">
    <property type="protein sequence ID" value="TKA08930.1"/>
    <property type="molecule type" value="Genomic_DNA"/>
</dbReference>
<dbReference type="Proteomes" id="UP000305778">
    <property type="component" value="Unassembled WGS sequence"/>
</dbReference>